<evidence type="ECO:0000256" key="2">
    <source>
        <dbReference type="ARBA" id="ARBA00004173"/>
    </source>
</evidence>
<keyword evidence="8" id="KW-0808">Transferase</keyword>
<evidence type="ECO:0000256" key="4">
    <source>
        <dbReference type="ARBA" id="ARBA00004906"/>
    </source>
</evidence>
<evidence type="ECO:0000256" key="10">
    <source>
        <dbReference type="ARBA" id="ARBA00022737"/>
    </source>
</evidence>
<evidence type="ECO:0000256" key="12">
    <source>
        <dbReference type="ARBA" id="ARBA00022786"/>
    </source>
</evidence>
<keyword evidence="10" id="KW-0677">Repeat</keyword>
<dbReference type="InterPro" id="IPR000626">
    <property type="entry name" value="Ubiquitin-like_dom"/>
</dbReference>
<dbReference type="PANTHER" id="PTHR11685">
    <property type="entry name" value="RBR FAMILY RING FINGER AND IBR DOMAIN-CONTAINING"/>
    <property type="match status" value="1"/>
</dbReference>
<dbReference type="GO" id="GO:0009896">
    <property type="term" value="P:positive regulation of catabolic process"/>
    <property type="evidence" value="ECO:0007669"/>
    <property type="project" value="UniProtKB-ARBA"/>
</dbReference>
<evidence type="ECO:0000256" key="7">
    <source>
        <dbReference type="ARBA" id="ARBA00022553"/>
    </source>
</evidence>
<comment type="similarity">
    <text evidence="17 19">Belongs to the RBR family. Parkin subfamily.</text>
</comment>
<dbReference type="CDD" id="cd16627">
    <property type="entry name" value="RING-HC_RBR_parkin"/>
    <property type="match status" value="1"/>
</dbReference>
<dbReference type="PIRSF" id="PIRSF037880">
    <property type="entry name" value="Parkin"/>
    <property type="match status" value="1"/>
</dbReference>
<reference evidence="23" key="1">
    <citation type="journal article" date="2023" name="Mol. Biol. Evol.">
        <title>Third-Generation Sequencing Reveals the Adaptive Role of the Epigenome in Three Deep-Sea Polychaetes.</title>
        <authorList>
            <person name="Perez M."/>
            <person name="Aroh O."/>
            <person name="Sun Y."/>
            <person name="Lan Y."/>
            <person name="Juniper S.K."/>
            <person name="Young C.R."/>
            <person name="Angers B."/>
            <person name="Qian P.Y."/>
        </authorList>
    </citation>
    <scope>NUCLEOTIDE SEQUENCE</scope>
    <source>
        <strain evidence="23">R07B-5</strain>
    </source>
</reference>
<dbReference type="Pfam" id="PF17976">
    <property type="entry name" value="zf-RING_12"/>
    <property type="match status" value="1"/>
</dbReference>
<dbReference type="GO" id="GO:0016567">
    <property type="term" value="P:protein ubiquitination"/>
    <property type="evidence" value="ECO:0007669"/>
    <property type="project" value="UniProtKB-UniRule"/>
</dbReference>
<name>A0AAD9K4Q3_RIDPI</name>
<dbReference type="Pfam" id="PF17978">
    <property type="entry name" value="zf-RING_14"/>
    <property type="match status" value="1"/>
</dbReference>
<dbReference type="Pfam" id="PF00240">
    <property type="entry name" value="ubiquitin"/>
    <property type="match status" value="1"/>
</dbReference>
<dbReference type="SMART" id="SM00647">
    <property type="entry name" value="IBR"/>
    <property type="match status" value="2"/>
</dbReference>
<dbReference type="GO" id="GO:0000423">
    <property type="term" value="P:mitophagy"/>
    <property type="evidence" value="ECO:0007669"/>
    <property type="project" value="UniProtKB-ARBA"/>
</dbReference>
<dbReference type="GO" id="GO:0000151">
    <property type="term" value="C:ubiquitin ligase complex"/>
    <property type="evidence" value="ECO:0007669"/>
    <property type="project" value="UniProtKB-UniRule"/>
</dbReference>
<dbReference type="Gene3D" id="2.20.25.20">
    <property type="match status" value="1"/>
</dbReference>
<keyword evidence="6" id="KW-0963">Cytoplasm</keyword>
<evidence type="ECO:0000259" key="22">
    <source>
        <dbReference type="PROSITE" id="PS51873"/>
    </source>
</evidence>
<dbReference type="GO" id="GO:0005739">
    <property type="term" value="C:mitochondrion"/>
    <property type="evidence" value="ECO:0007669"/>
    <property type="project" value="UniProtKB-SubCell"/>
</dbReference>
<keyword evidence="13 19" id="KW-0862">Zinc</keyword>
<keyword evidence="15 19" id="KW-0072">Autophagy</keyword>
<dbReference type="PRINTS" id="PR01475">
    <property type="entry name" value="PARKIN"/>
</dbReference>
<keyword evidence="7" id="KW-0597">Phosphoprotein</keyword>
<feature type="domain" description="Ubiquitin-like" evidence="21">
    <location>
        <begin position="1"/>
        <end position="72"/>
    </location>
</feature>
<protein>
    <recommendedName>
        <fullName evidence="18 19">E3 ubiquitin-protein ligase parkin</fullName>
        <ecNumber evidence="5 19">2.3.2.31</ecNumber>
    </recommendedName>
</protein>
<dbReference type="FunFam" id="2.20.25.20:FF:000008">
    <property type="entry name" value="E3 ubiquitin-protein ligase parkin"/>
    <property type="match status" value="1"/>
</dbReference>
<dbReference type="AlphaFoldDB" id="A0AAD9K4Q3"/>
<dbReference type="InterPro" id="IPR047536">
    <property type="entry name" value="Rcat_RBR_parkin"/>
</dbReference>
<dbReference type="GO" id="GO:0061630">
    <property type="term" value="F:ubiquitin protein ligase activity"/>
    <property type="evidence" value="ECO:0007669"/>
    <property type="project" value="UniProtKB-EC"/>
</dbReference>
<evidence type="ECO:0000313" key="24">
    <source>
        <dbReference type="Proteomes" id="UP001209878"/>
    </source>
</evidence>
<dbReference type="EC" id="2.3.2.31" evidence="5 19"/>
<dbReference type="CDD" id="cd21382">
    <property type="entry name" value="RING0_parkin"/>
    <property type="match status" value="1"/>
</dbReference>
<dbReference type="Proteomes" id="UP001209878">
    <property type="component" value="Unassembled WGS sequence"/>
</dbReference>
<dbReference type="InterPro" id="IPR044066">
    <property type="entry name" value="TRIAD_supradom"/>
</dbReference>
<comment type="subcellular location">
    <subcellularLocation>
        <location evidence="3">Cytoplasm</location>
        <location evidence="3">Cytosol</location>
    </subcellularLocation>
    <subcellularLocation>
        <location evidence="2 19">Mitochondrion</location>
    </subcellularLocation>
</comment>
<dbReference type="InterPro" id="IPR031127">
    <property type="entry name" value="E3_UB_ligase_RBR"/>
</dbReference>
<feature type="active site" evidence="20">
    <location>
        <position position="421"/>
    </location>
</feature>
<dbReference type="SUPFAM" id="SSF54236">
    <property type="entry name" value="Ubiquitin-like"/>
    <property type="match status" value="1"/>
</dbReference>
<dbReference type="InterPro" id="IPR047535">
    <property type="entry name" value="RING-HC_RBR_parkin"/>
</dbReference>
<evidence type="ECO:0000256" key="14">
    <source>
        <dbReference type="ARBA" id="ARBA00022843"/>
    </source>
</evidence>
<evidence type="ECO:0000256" key="20">
    <source>
        <dbReference type="PIRSR" id="PIRSR037880-1"/>
    </source>
</evidence>
<accession>A0AAD9K4Q3</accession>
<evidence type="ECO:0000256" key="3">
    <source>
        <dbReference type="ARBA" id="ARBA00004514"/>
    </source>
</evidence>
<evidence type="ECO:0000256" key="6">
    <source>
        <dbReference type="ARBA" id="ARBA00022490"/>
    </source>
</evidence>
<dbReference type="SMART" id="SM00213">
    <property type="entry name" value="UBQ"/>
    <property type="match status" value="1"/>
</dbReference>
<dbReference type="InterPro" id="IPR054694">
    <property type="entry name" value="Parkin-like_IBR"/>
</dbReference>
<comment type="pathway">
    <text evidence="4 19">Protein modification; protein ubiquitination.</text>
</comment>
<dbReference type="Gene3D" id="3.10.20.90">
    <property type="entry name" value="Phosphatidylinositol 3-kinase Catalytic Subunit, Chain A, domain 1"/>
    <property type="match status" value="1"/>
</dbReference>
<comment type="catalytic activity">
    <reaction evidence="1 19">
        <text>[E2 ubiquitin-conjugating enzyme]-S-ubiquitinyl-L-cysteine + [acceptor protein]-L-lysine = [E2 ubiquitin-conjugating enzyme]-L-cysteine + [acceptor protein]-N(6)-ubiquitinyl-L-lysine.</text>
        <dbReference type="EC" id="2.3.2.31"/>
    </reaction>
</comment>
<keyword evidence="11" id="KW-0863">Zinc-finger</keyword>
<evidence type="ECO:0000256" key="8">
    <source>
        <dbReference type="ARBA" id="ARBA00022679"/>
    </source>
</evidence>
<evidence type="ECO:0000256" key="17">
    <source>
        <dbReference type="ARBA" id="ARBA00029442"/>
    </source>
</evidence>
<evidence type="ECO:0000259" key="21">
    <source>
        <dbReference type="PROSITE" id="PS50053"/>
    </source>
</evidence>
<dbReference type="InterPro" id="IPR041170">
    <property type="entry name" value="Znf-RING_14"/>
</dbReference>
<keyword evidence="9 19" id="KW-0479">Metal-binding</keyword>
<dbReference type="EMBL" id="JAODUO010001389">
    <property type="protein sequence ID" value="KAK2164913.1"/>
    <property type="molecule type" value="Genomic_DNA"/>
</dbReference>
<dbReference type="GO" id="GO:1902532">
    <property type="term" value="P:negative regulation of intracellular signal transduction"/>
    <property type="evidence" value="ECO:0007669"/>
    <property type="project" value="UniProtKB-ARBA"/>
</dbReference>
<keyword evidence="12 19" id="KW-0833">Ubl conjugation pathway</keyword>
<dbReference type="GO" id="GO:0022603">
    <property type="term" value="P:regulation of anatomical structure morphogenesis"/>
    <property type="evidence" value="ECO:0007669"/>
    <property type="project" value="UniProtKB-ARBA"/>
</dbReference>
<evidence type="ECO:0000256" key="13">
    <source>
        <dbReference type="ARBA" id="ARBA00022833"/>
    </source>
</evidence>
<evidence type="ECO:0000256" key="19">
    <source>
        <dbReference type="PIRNR" id="PIRNR037880"/>
    </source>
</evidence>
<dbReference type="GO" id="GO:0005829">
    <property type="term" value="C:cytosol"/>
    <property type="evidence" value="ECO:0007669"/>
    <property type="project" value="UniProtKB-SubCell"/>
</dbReference>
<sequence>MKFFVNVRYNTCQPVPLEVDRIATILTLKEKIGTRYQLPVDEIRVIFQGRELSDNATFEQCDLGNHSCVHAVRHSPSVQLRQRPLDIPKSQGLNSIREVITDTPPPGGQYLYYKPPGGWYLHIQPPKGLYRVRFHVYCRSVCHNVQPGKLRVRCSKCKQGTLTVSQGPTEWGDVMVPGRIHGECQSEGCDGTVAEFYFKCAVHPSLEDDSAPVLDLVRTNSLEVPCAACTDTVSLVLVFPCSAGHALCLDCFRTYCITKLNSRAFTQLPDVGYSLECPAGCVNSHIRNPHHFRILGDEQYTRYQRLATEEYVLQNGGVLCPSPGCGAGLLPEGEDNRVVCEKQGGFGCGFEFCRYCHETYHEGDCRTSLLAAISADSGDDYRLDPENALRAQWEKQSKLTIVQTTKACPKCNAPTEKSGGCMHMKCALCCFQWCWICCKEWTRDCQADHWFG</sequence>
<dbReference type="Gene3D" id="1.20.120.1750">
    <property type="match status" value="1"/>
</dbReference>
<comment type="caution">
    <text evidence="23">The sequence shown here is derived from an EMBL/GenBank/DDBJ whole genome shotgun (WGS) entry which is preliminary data.</text>
</comment>
<proteinExistence type="inferred from homology"/>
<keyword evidence="24" id="KW-1185">Reference proteome</keyword>
<dbReference type="Pfam" id="PF22605">
    <property type="entry name" value="IBR_2"/>
    <property type="match status" value="1"/>
</dbReference>
<evidence type="ECO:0000256" key="18">
    <source>
        <dbReference type="ARBA" id="ARBA00029536"/>
    </source>
</evidence>
<evidence type="ECO:0000313" key="23">
    <source>
        <dbReference type="EMBL" id="KAK2164913.1"/>
    </source>
</evidence>
<dbReference type="InterPro" id="IPR003977">
    <property type="entry name" value="Parkin"/>
</dbReference>
<dbReference type="PROSITE" id="PS51873">
    <property type="entry name" value="TRIAD"/>
    <property type="match status" value="1"/>
</dbReference>
<evidence type="ECO:0000256" key="16">
    <source>
        <dbReference type="ARBA" id="ARBA00023128"/>
    </source>
</evidence>
<dbReference type="InterPro" id="IPR047534">
    <property type="entry name" value="BRcat_RBR_parkin"/>
</dbReference>
<dbReference type="InterPro" id="IPR002867">
    <property type="entry name" value="IBR_dom"/>
</dbReference>
<comment type="subunit">
    <text evidence="19">Forms an E3 ubiquitin ligase complex.</text>
</comment>
<evidence type="ECO:0000256" key="9">
    <source>
        <dbReference type="ARBA" id="ARBA00022723"/>
    </source>
</evidence>
<keyword evidence="16 19" id="KW-0496">Mitochondrion</keyword>
<feature type="domain" description="RING-type" evidence="22">
    <location>
        <begin position="222"/>
        <end position="452"/>
    </location>
</feature>
<evidence type="ECO:0000256" key="11">
    <source>
        <dbReference type="ARBA" id="ARBA00022771"/>
    </source>
</evidence>
<dbReference type="PROSITE" id="PS50053">
    <property type="entry name" value="UBIQUITIN_2"/>
    <property type="match status" value="1"/>
</dbReference>
<gene>
    <name evidence="23" type="ORF">NP493_1391g00020</name>
</gene>
<dbReference type="FunFam" id="1.20.120.1750:FF:000009">
    <property type="entry name" value="E3 ubiquitin-protein ligase parkin"/>
    <property type="match status" value="1"/>
</dbReference>
<dbReference type="GO" id="GO:0006950">
    <property type="term" value="P:response to stress"/>
    <property type="evidence" value="ECO:0007669"/>
    <property type="project" value="UniProtKB-ARBA"/>
</dbReference>
<evidence type="ECO:0000256" key="5">
    <source>
        <dbReference type="ARBA" id="ARBA00012251"/>
    </source>
</evidence>
<dbReference type="CDD" id="cd20357">
    <property type="entry name" value="Rcat_RBR_parkin"/>
    <property type="match status" value="1"/>
</dbReference>
<comment type="function">
    <text evidence="19">Functions within a multiprotein E3 ubiquitin ligase complex, catalyzing the covalent attachment of ubiquitin moieties onto substrate proteins.</text>
</comment>
<dbReference type="InterPro" id="IPR041565">
    <property type="entry name" value="Parkin_Znf-RING"/>
</dbReference>
<evidence type="ECO:0000256" key="15">
    <source>
        <dbReference type="ARBA" id="ARBA00023006"/>
    </source>
</evidence>
<organism evidence="23 24">
    <name type="scientific">Ridgeia piscesae</name>
    <name type="common">Tubeworm</name>
    <dbReference type="NCBI Taxonomy" id="27915"/>
    <lineage>
        <taxon>Eukaryota</taxon>
        <taxon>Metazoa</taxon>
        <taxon>Spiralia</taxon>
        <taxon>Lophotrochozoa</taxon>
        <taxon>Annelida</taxon>
        <taxon>Polychaeta</taxon>
        <taxon>Sedentaria</taxon>
        <taxon>Canalipalpata</taxon>
        <taxon>Sabellida</taxon>
        <taxon>Siboglinidae</taxon>
        <taxon>Ridgeia</taxon>
    </lineage>
</organism>
<dbReference type="SUPFAM" id="SSF57850">
    <property type="entry name" value="RING/U-box"/>
    <property type="match status" value="2"/>
</dbReference>
<evidence type="ECO:0000256" key="1">
    <source>
        <dbReference type="ARBA" id="ARBA00001798"/>
    </source>
</evidence>
<dbReference type="GO" id="GO:0008270">
    <property type="term" value="F:zinc ion binding"/>
    <property type="evidence" value="ECO:0007669"/>
    <property type="project" value="UniProtKB-KW"/>
</dbReference>
<keyword evidence="14 19" id="KW-0832">Ubl conjugation</keyword>
<dbReference type="InterPro" id="IPR029071">
    <property type="entry name" value="Ubiquitin-like_domsf"/>
</dbReference>
<dbReference type="CDD" id="cd20340">
    <property type="entry name" value="BRcat_RBR_parkin"/>
    <property type="match status" value="1"/>
</dbReference>